<reference evidence="3" key="2">
    <citation type="submission" date="2015-07" db="EMBL/GenBank/DDBJ databases">
        <title>Contrasting host-pathogen interactions and genome evolution in two generalist and specialist microsporidian pathogens of mosquitoes.</title>
        <authorList>
            <consortium name="The Broad Institute Genomics Platform"/>
            <consortium name="The Broad Institute Genome Sequencing Center for Infectious Disease"/>
            <person name="Cuomo C.A."/>
            <person name="Sanscrainte N.D."/>
            <person name="Goldberg J.M."/>
            <person name="Heiman D."/>
            <person name="Young S."/>
            <person name="Zeng Q."/>
            <person name="Becnel J.J."/>
            <person name="Birren B.W."/>
        </authorList>
    </citation>
    <scope>NUCLEOTIDE SEQUENCE [LARGE SCALE GENOMIC DNA]</scope>
    <source>
        <strain evidence="3">USNM 41457</strain>
    </source>
</reference>
<dbReference type="HOGENOM" id="CLU_1299688_0_0_1"/>
<evidence type="ECO:0000313" key="3">
    <source>
        <dbReference type="Proteomes" id="UP000003163"/>
    </source>
</evidence>
<dbReference type="InParanoid" id="J9D7E3"/>
<dbReference type="EMBL" id="AFBI03000002">
    <property type="protein sequence ID" value="EJW03701.1"/>
    <property type="molecule type" value="Genomic_DNA"/>
</dbReference>
<evidence type="ECO:0000256" key="1">
    <source>
        <dbReference type="SAM" id="Coils"/>
    </source>
</evidence>
<sequence length="212" mass="24810">MQVEEDEIEFFECVPSSFIDTFKEEMIEVLSKSIEKEDNQKLSKNELVSELQKNFVIFQNFILRNIFSLPGDGEFSLERKITDNYINENFENQINESFVKTVEEINHLKKNLIKIENDIIVSKYHIDQLNKLLVENNILREVLEEKSKLSAVHLELKEKSDSLDKININPNVSGLDILLEDPAYQEMVILKQLKTESEEMNINLIATHKKHI</sequence>
<keyword evidence="1" id="KW-0175">Coiled coil</keyword>
<organism evidence="2 3">
    <name type="scientific">Edhazardia aedis (strain USNM 41457)</name>
    <name type="common">Microsporidian parasite</name>
    <dbReference type="NCBI Taxonomy" id="1003232"/>
    <lineage>
        <taxon>Eukaryota</taxon>
        <taxon>Fungi</taxon>
        <taxon>Fungi incertae sedis</taxon>
        <taxon>Microsporidia</taxon>
        <taxon>Edhazardia</taxon>
    </lineage>
</organism>
<dbReference type="OrthoDB" id="2190706at2759"/>
<proteinExistence type="predicted"/>
<protein>
    <submittedName>
        <fullName evidence="2">Uncharacterized protein</fullName>
    </submittedName>
</protein>
<comment type="caution">
    <text evidence="2">The sequence shown here is derived from an EMBL/GenBank/DDBJ whole genome shotgun (WGS) entry which is preliminary data.</text>
</comment>
<feature type="coiled-coil region" evidence="1">
    <location>
        <begin position="126"/>
        <end position="159"/>
    </location>
</feature>
<dbReference type="VEuPathDB" id="MicrosporidiaDB:EDEG_00189"/>
<name>J9D7E3_EDHAE</name>
<gene>
    <name evidence="2" type="ORF">EDEG_00189</name>
</gene>
<keyword evidence="3" id="KW-1185">Reference proteome</keyword>
<evidence type="ECO:0000313" key="2">
    <source>
        <dbReference type="EMBL" id="EJW03701.1"/>
    </source>
</evidence>
<dbReference type="Proteomes" id="UP000003163">
    <property type="component" value="Unassembled WGS sequence"/>
</dbReference>
<dbReference type="AlphaFoldDB" id="J9D7E3"/>
<accession>J9D7E3</accession>
<reference evidence="2 3" key="1">
    <citation type="submission" date="2011-08" db="EMBL/GenBank/DDBJ databases">
        <authorList>
            <person name="Liu Z.J."/>
            <person name="Shi F.L."/>
            <person name="Lu J.Q."/>
            <person name="Li M."/>
            <person name="Wang Z.L."/>
        </authorList>
    </citation>
    <scope>NUCLEOTIDE SEQUENCE [LARGE SCALE GENOMIC DNA]</scope>
    <source>
        <strain evidence="2 3">USNM 41457</strain>
    </source>
</reference>